<evidence type="ECO:0000313" key="2">
    <source>
        <dbReference type="Proteomes" id="UP000683401"/>
    </source>
</evidence>
<accession>A0ABX8HRY2</accession>
<keyword evidence="2" id="KW-1185">Reference proteome</keyword>
<proteinExistence type="predicted"/>
<dbReference type="EMBL" id="CP076668">
    <property type="protein sequence ID" value="QWU82818.1"/>
    <property type="molecule type" value="Genomic_DNA"/>
</dbReference>
<dbReference type="RefSeq" id="WP_216704271.1">
    <property type="nucleotide sequence ID" value="NZ_CP076668.1"/>
</dbReference>
<dbReference type="Pfam" id="PF19619">
    <property type="entry name" value="DUF6124"/>
    <property type="match status" value="1"/>
</dbReference>
<reference evidence="2" key="1">
    <citation type="submission" date="2021-06" db="EMBL/GenBank/DDBJ databases">
        <title>Identification of Pseudomonas cichorii causing bacterial leaf black spot of flue-cured tobacco, a new disease in China.</title>
        <authorList>
            <person name="Lu C.-H."/>
        </authorList>
    </citation>
    <scope>NUCLEOTIDE SEQUENCE [LARGE SCALE GENOMIC DNA]</scope>
    <source>
        <strain evidence="2">LJ2</strain>
    </source>
</reference>
<evidence type="ECO:0000313" key="1">
    <source>
        <dbReference type="EMBL" id="QWU82818.1"/>
    </source>
</evidence>
<gene>
    <name evidence="1" type="ORF">KQP88_22970</name>
</gene>
<dbReference type="Proteomes" id="UP000683401">
    <property type="component" value="Chromosome"/>
</dbReference>
<sequence>MHEVPPETSITPTAHFTASESLGQEEALVHASDLLRCAMATAYECGDSLSGAQRDLAFSVVHLIEMARTMVERSLR</sequence>
<organism evidence="1 2">
    <name type="scientific">Pseudomonas lijiangensis</name>
    <dbReference type="NCBI Taxonomy" id="2995658"/>
    <lineage>
        <taxon>Bacteria</taxon>
        <taxon>Pseudomonadati</taxon>
        <taxon>Pseudomonadota</taxon>
        <taxon>Gammaproteobacteria</taxon>
        <taxon>Pseudomonadales</taxon>
        <taxon>Pseudomonadaceae</taxon>
        <taxon>Pseudomonas</taxon>
    </lineage>
</organism>
<name>A0ABX8HRY2_9PSED</name>
<protein>
    <submittedName>
        <fullName evidence="1">DUF3077 domain-containing protein</fullName>
    </submittedName>
</protein>